<dbReference type="RefSeq" id="WP_006783087.1">
    <property type="nucleotide sequence ID" value="NZ_CP040506.1"/>
</dbReference>
<dbReference type="SMART" id="SM00382">
    <property type="entry name" value="AAA"/>
    <property type="match status" value="1"/>
</dbReference>
<evidence type="ECO:0000256" key="2">
    <source>
        <dbReference type="ARBA" id="ARBA00005417"/>
    </source>
</evidence>
<dbReference type="GO" id="GO:0016887">
    <property type="term" value="F:ATP hydrolysis activity"/>
    <property type="evidence" value="ECO:0007669"/>
    <property type="project" value="InterPro"/>
</dbReference>
<dbReference type="PROSITE" id="PS50893">
    <property type="entry name" value="ABC_TRANSPORTER_2"/>
    <property type="match status" value="1"/>
</dbReference>
<evidence type="ECO:0000256" key="1">
    <source>
        <dbReference type="ARBA" id="ARBA00004202"/>
    </source>
</evidence>
<gene>
    <name evidence="12" type="ORF">HMPREF9473_05099</name>
</gene>
<comment type="function">
    <text evidence="10">Part of an ABC transporter complex. Responsible for energy coupling to the transport system.</text>
</comment>
<dbReference type="NCBIfam" id="TIGR01166">
    <property type="entry name" value="cbiO"/>
    <property type="match status" value="1"/>
</dbReference>
<comment type="subcellular location">
    <subcellularLocation>
        <location evidence="1 10">Cell membrane</location>
        <topology evidence="1 10">Peripheral membrane protein</topology>
    </subcellularLocation>
</comment>
<keyword evidence="3 10" id="KW-0813">Transport</keyword>
<dbReference type="InterPro" id="IPR003439">
    <property type="entry name" value="ABC_transporter-like_ATP-bd"/>
</dbReference>
<organism evidence="12 13">
    <name type="scientific">Hungatella hathewayi WAL-18680</name>
    <dbReference type="NCBI Taxonomy" id="742737"/>
    <lineage>
        <taxon>Bacteria</taxon>
        <taxon>Bacillati</taxon>
        <taxon>Bacillota</taxon>
        <taxon>Clostridia</taxon>
        <taxon>Lachnospirales</taxon>
        <taxon>Lachnospiraceae</taxon>
        <taxon>Hungatella</taxon>
    </lineage>
</organism>
<name>G5INM1_9FIRM</name>
<feature type="domain" description="ABC transporter" evidence="11">
    <location>
        <begin position="5"/>
        <end position="238"/>
    </location>
</feature>
<evidence type="ECO:0000313" key="12">
    <source>
        <dbReference type="EMBL" id="EHI56895.1"/>
    </source>
</evidence>
<evidence type="ECO:0000256" key="10">
    <source>
        <dbReference type="RuleBase" id="RU364103"/>
    </source>
</evidence>
<evidence type="ECO:0000256" key="7">
    <source>
        <dbReference type="ARBA" id="ARBA00022967"/>
    </source>
</evidence>
<evidence type="ECO:0000313" key="13">
    <source>
        <dbReference type="Proteomes" id="UP000005384"/>
    </source>
</evidence>
<dbReference type="InterPro" id="IPR003593">
    <property type="entry name" value="AAA+_ATPase"/>
</dbReference>
<dbReference type="GO" id="GO:0005524">
    <property type="term" value="F:ATP binding"/>
    <property type="evidence" value="ECO:0007669"/>
    <property type="project" value="UniProtKB-UniRule"/>
</dbReference>
<reference evidence="12 13" key="1">
    <citation type="submission" date="2011-08" db="EMBL/GenBank/DDBJ databases">
        <title>The Genome Sequence of Clostridium hathewayi WAL-18680.</title>
        <authorList>
            <consortium name="The Broad Institute Genome Sequencing Platform"/>
            <person name="Earl A."/>
            <person name="Ward D."/>
            <person name="Feldgarden M."/>
            <person name="Gevers D."/>
            <person name="Finegold S.M."/>
            <person name="Summanen P.H."/>
            <person name="Molitoris D.R."/>
            <person name="Song M."/>
            <person name="Daigneault M."/>
            <person name="Allen-Vercoe E."/>
            <person name="Young S.K."/>
            <person name="Zeng Q."/>
            <person name="Gargeya S."/>
            <person name="Fitzgerald M."/>
            <person name="Haas B."/>
            <person name="Abouelleil A."/>
            <person name="Alvarado L."/>
            <person name="Arachchi H.M."/>
            <person name="Berlin A."/>
            <person name="Brown A."/>
            <person name="Chapman S.B."/>
            <person name="Chen Z."/>
            <person name="Dunbar C."/>
            <person name="Freedman E."/>
            <person name="Gearin G."/>
            <person name="Gellesch M."/>
            <person name="Goldberg J."/>
            <person name="Griggs A."/>
            <person name="Gujja S."/>
            <person name="Heiman D."/>
            <person name="Howarth C."/>
            <person name="Larson L."/>
            <person name="Lui A."/>
            <person name="MacDonald P.J.P."/>
            <person name="Montmayeur A."/>
            <person name="Murphy C."/>
            <person name="Neiman D."/>
            <person name="Pearson M."/>
            <person name="Priest M."/>
            <person name="Roberts A."/>
            <person name="Saif S."/>
            <person name="Shea T."/>
            <person name="Shenoy N."/>
            <person name="Sisk P."/>
            <person name="Stolte C."/>
            <person name="Sykes S."/>
            <person name="Wortman J."/>
            <person name="Nusbaum C."/>
            <person name="Birren B."/>
        </authorList>
    </citation>
    <scope>NUCLEOTIDE SEQUENCE [LARGE SCALE GENOMIC DNA]</scope>
    <source>
        <strain evidence="12 13">WAL-18680</strain>
    </source>
</reference>
<protein>
    <recommendedName>
        <fullName evidence="10">ABC transporter ATP-binding protein</fullName>
    </recommendedName>
</protein>
<dbReference type="CDD" id="cd03225">
    <property type="entry name" value="ABC_cobalt_CbiO_domain1"/>
    <property type="match status" value="1"/>
</dbReference>
<dbReference type="InterPro" id="IPR027417">
    <property type="entry name" value="P-loop_NTPase"/>
</dbReference>
<dbReference type="Gene3D" id="3.40.50.300">
    <property type="entry name" value="P-loop containing nucleotide triphosphate hydrolases"/>
    <property type="match status" value="1"/>
</dbReference>
<evidence type="ECO:0000256" key="6">
    <source>
        <dbReference type="ARBA" id="ARBA00022840"/>
    </source>
</evidence>
<dbReference type="InterPro" id="IPR015856">
    <property type="entry name" value="ABC_transpr_CbiO/EcfA_su"/>
</dbReference>
<proteinExistence type="inferred from homology"/>
<keyword evidence="4 10" id="KW-1003">Cell membrane</keyword>
<dbReference type="EMBL" id="ADLN01000128">
    <property type="protein sequence ID" value="EHI56895.1"/>
    <property type="molecule type" value="Genomic_DNA"/>
</dbReference>
<dbReference type="GO" id="GO:0006824">
    <property type="term" value="P:cobalt ion transport"/>
    <property type="evidence" value="ECO:0007669"/>
    <property type="project" value="InterPro"/>
</dbReference>
<comment type="caution">
    <text evidence="12">The sequence shown here is derived from an EMBL/GenBank/DDBJ whole genome shotgun (WGS) entry which is preliminary data.</text>
</comment>
<keyword evidence="7" id="KW-1278">Translocase</keyword>
<dbReference type="PANTHER" id="PTHR43553:SF24">
    <property type="entry name" value="ENERGY-COUPLING FACTOR TRANSPORTER ATP-BINDING PROTEIN ECFA1"/>
    <property type="match status" value="1"/>
</dbReference>
<keyword evidence="8 10" id="KW-0472">Membrane</keyword>
<dbReference type="FunFam" id="3.40.50.300:FF:000224">
    <property type="entry name" value="Energy-coupling factor transporter ATP-binding protein EcfA"/>
    <property type="match status" value="1"/>
</dbReference>
<dbReference type="InterPro" id="IPR005876">
    <property type="entry name" value="Co_trans_ATP-bd"/>
</dbReference>
<dbReference type="GO" id="GO:0043190">
    <property type="term" value="C:ATP-binding cassette (ABC) transporter complex"/>
    <property type="evidence" value="ECO:0007669"/>
    <property type="project" value="TreeGrafter"/>
</dbReference>
<comment type="similarity">
    <text evidence="2 10">Belongs to the ABC transporter superfamily.</text>
</comment>
<dbReference type="HOGENOM" id="CLU_000604_1_22_9"/>
<evidence type="ECO:0000256" key="8">
    <source>
        <dbReference type="ARBA" id="ARBA00023136"/>
    </source>
</evidence>
<dbReference type="SUPFAM" id="SSF52540">
    <property type="entry name" value="P-loop containing nucleoside triphosphate hydrolases"/>
    <property type="match status" value="1"/>
</dbReference>
<sequence length="271" mass="30655">MEKLLWTEQICYSYEENVPVLDHVSTTFYTGEKVAVIGSNGSGKSTFFLNLNGVLTPDSGTIWYRDKEIGKKEKNLLRQHVGFVFQDADQQIIAPTVTAEVSFGPMNLKLDKNEVRRRTEHAMEAMDLMELAERAPHNLSGGQKKRVSIADIMAMEPELILFDEPTTALDPQNQQMLEQVLEGLTEAGKTLVVSTHDVDFAYRFADRILVFDEGRIIADDVPENIFSREDVLIRANLRLPMMMKITDFLKEKGIVESGFAPRTPEELKAML</sequence>
<evidence type="ECO:0000256" key="5">
    <source>
        <dbReference type="ARBA" id="ARBA00022741"/>
    </source>
</evidence>
<dbReference type="InterPro" id="IPR017871">
    <property type="entry name" value="ABC_transporter-like_CS"/>
</dbReference>
<evidence type="ECO:0000256" key="3">
    <source>
        <dbReference type="ARBA" id="ARBA00022448"/>
    </source>
</evidence>
<keyword evidence="5 10" id="KW-0547">Nucleotide-binding</keyword>
<dbReference type="Pfam" id="PF00005">
    <property type="entry name" value="ABC_tran"/>
    <property type="match status" value="1"/>
</dbReference>
<comment type="function">
    <text evidence="9">Probably part of an ABC transporter complex. Responsible for energy coupling to the transport system.</text>
</comment>
<dbReference type="Proteomes" id="UP000005384">
    <property type="component" value="Unassembled WGS sequence"/>
</dbReference>
<evidence type="ECO:0000256" key="9">
    <source>
        <dbReference type="ARBA" id="ARBA00025157"/>
    </source>
</evidence>
<dbReference type="GO" id="GO:0042626">
    <property type="term" value="F:ATPase-coupled transmembrane transporter activity"/>
    <property type="evidence" value="ECO:0007669"/>
    <property type="project" value="TreeGrafter"/>
</dbReference>
<evidence type="ECO:0000259" key="11">
    <source>
        <dbReference type="PROSITE" id="PS50893"/>
    </source>
</evidence>
<dbReference type="AlphaFoldDB" id="G5INM1"/>
<evidence type="ECO:0000256" key="4">
    <source>
        <dbReference type="ARBA" id="ARBA00022475"/>
    </source>
</evidence>
<keyword evidence="6 10" id="KW-0067">ATP-binding</keyword>
<accession>G5INM1</accession>
<dbReference type="InterPro" id="IPR050095">
    <property type="entry name" value="ECF_ABC_transporter_ATP-bd"/>
</dbReference>
<dbReference type="PROSITE" id="PS00211">
    <property type="entry name" value="ABC_TRANSPORTER_1"/>
    <property type="match status" value="1"/>
</dbReference>
<dbReference type="PANTHER" id="PTHR43553">
    <property type="entry name" value="HEAVY METAL TRANSPORTER"/>
    <property type="match status" value="1"/>
</dbReference>
<dbReference type="PATRIC" id="fig|742737.3.peg.5093"/>
<keyword evidence="13" id="KW-1185">Reference proteome</keyword>